<keyword evidence="1 4" id="KW-0238">DNA-binding</keyword>
<evidence type="ECO:0000259" key="3">
    <source>
        <dbReference type="PROSITE" id="PS50071"/>
    </source>
</evidence>
<sequence length="164" mass="18480">MCMQHEQLEVQFNCNRFPNKNLQRELALELYPAESTTKTWLRKQQVKSRKQKQQQQLSLKQPNQILPAKNVPTPPTTSTSPYYFPPVVSDSHSSLPPQPTGPSNLAWDAVITESPTSDVQMQDPQLEGLEPSVPALFPDTYTIEQILELYSFPDDISISPTGPS</sequence>
<evidence type="ECO:0000256" key="1">
    <source>
        <dbReference type="PROSITE-ProRule" id="PRU00108"/>
    </source>
</evidence>
<keyword evidence="5" id="KW-1185">Reference proteome</keyword>
<feature type="region of interest" description="Disordered" evidence="2">
    <location>
        <begin position="43"/>
        <end position="106"/>
    </location>
</feature>
<feature type="domain" description="Homeobox" evidence="3">
    <location>
        <begin position="1"/>
        <end position="51"/>
    </location>
</feature>
<evidence type="ECO:0000313" key="5">
    <source>
        <dbReference type="Proteomes" id="UP000052978"/>
    </source>
</evidence>
<keyword evidence="1 4" id="KW-0371">Homeobox</keyword>
<proteinExistence type="predicted"/>
<dbReference type="EMBL" id="KE162609">
    <property type="protein sequence ID" value="EPQ08989.1"/>
    <property type="molecule type" value="Genomic_DNA"/>
</dbReference>
<keyword evidence="1" id="KW-0539">Nucleus</keyword>
<evidence type="ECO:0000256" key="2">
    <source>
        <dbReference type="SAM" id="MobiDB-lite"/>
    </source>
</evidence>
<reference evidence="4 5" key="1">
    <citation type="journal article" date="2013" name="Nat. Commun.">
        <title>Genome analysis reveals insights into physiology and longevity of the Brandt's bat Myotis brandtii.</title>
        <authorList>
            <person name="Seim I."/>
            <person name="Fang X."/>
            <person name="Xiong Z."/>
            <person name="Lobanov A.V."/>
            <person name="Huang Z."/>
            <person name="Ma S."/>
            <person name="Feng Y."/>
            <person name="Turanov A.A."/>
            <person name="Zhu Y."/>
            <person name="Lenz T.L."/>
            <person name="Gerashchenko M.V."/>
            <person name="Fan D."/>
            <person name="Hee Yim S."/>
            <person name="Yao X."/>
            <person name="Jordan D."/>
            <person name="Xiong Y."/>
            <person name="Ma Y."/>
            <person name="Lyapunov A.N."/>
            <person name="Chen G."/>
            <person name="Kulakova O.I."/>
            <person name="Sun Y."/>
            <person name="Lee S.G."/>
            <person name="Bronson R.T."/>
            <person name="Moskalev A.A."/>
            <person name="Sunyaev S.R."/>
            <person name="Zhang G."/>
            <person name="Krogh A."/>
            <person name="Wang J."/>
            <person name="Gladyshev V.N."/>
        </authorList>
    </citation>
    <scope>NUCLEOTIDE SEQUENCE [LARGE SCALE GENOMIC DNA]</scope>
</reference>
<feature type="compositionally biased region" description="Low complexity" evidence="2">
    <location>
        <begin position="76"/>
        <end position="86"/>
    </location>
</feature>
<gene>
    <name evidence="4" type="ORF">D623_10017112</name>
</gene>
<accession>S7MX20</accession>
<feature type="DNA-binding region" description="Homeobox" evidence="1">
    <location>
        <begin position="3"/>
        <end position="52"/>
    </location>
</feature>
<dbReference type="PROSITE" id="PS50071">
    <property type="entry name" value="HOMEOBOX_2"/>
    <property type="match status" value="1"/>
</dbReference>
<dbReference type="InterPro" id="IPR009057">
    <property type="entry name" value="Homeodomain-like_sf"/>
</dbReference>
<organism evidence="4 5">
    <name type="scientific">Myotis brandtii</name>
    <name type="common">Brandt's bat</name>
    <dbReference type="NCBI Taxonomy" id="109478"/>
    <lineage>
        <taxon>Eukaryota</taxon>
        <taxon>Metazoa</taxon>
        <taxon>Chordata</taxon>
        <taxon>Craniata</taxon>
        <taxon>Vertebrata</taxon>
        <taxon>Euteleostomi</taxon>
        <taxon>Mammalia</taxon>
        <taxon>Eutheria</taxon>
        <taxon>Laurasiatheria</taxon>
        <taxon>Chiroptera</taxon>
        <taxon>Yangochiroptera</taxon>
        <taxon>Vespertilionidae</taxon>
        <taxon>Myotis</taxon>
    </lineage>
</organism>
<dbReference type="GO" id="GO:0005634">
    <property type="term" value="C:nucleus"/>
    <property type="evidence" value="ECO:0007669"/>
    <property type="project" value="UniProtKB-SubCell"/>
</dbReference>
<feature type="compositionally biased region" description="Basic residues" evidence="2">
    <location>
        <begin position="43"/>
        <end position="52"/>
    </location>
</feature>
<dbReference type="AlphaFoldDB" id="S7MX20"/>
<name>S7MX20_MYOBR</name>
<dbReference type="SUPFAM" id="SSF46689">
    <property type="entry name" value="Homeodomain-like"/>
    <property type="match status" value="1"/>
</dbReference>
<comment type="subcellular location">
    <subcellularLocation>
        <location evidence="1">Nucleus</location>
    </subcellularLocation>
</comment>
<dbReference type="InterPro" id="IPR001356">
    <property type="entry name" value="HD"/>
</dbReference>
<dbReference type="GO" id="GO:0003677">
    <property type="term" value="F:DNA binding"/>
    <property type="evidence" value="ECO:0007669"/>
    <property type="project" value="UniProtKB-UniRule"/>
</dbReference>
<evidence type="ECO:0000313" key="4">
    <source>
        <dbReference type="EMBL" id="EPQ08989.1"/>
    </source>
</evidence>
<dbReference type="Proteomes" id="UP000052978">
    <property type="component" value="Unassembled WGS sequence"/>
</dbReference>
<protein>
    <submittedName>
        <fullName evidence="4">Arginine-fifty homeobox</fullName>
    </submittedName>
</protein>